<proteinExistence type="predicted"/>
<accession>A0A9D9EAT7</accession>
<dbReference type="SUPFAM" id="SSF56784">
    <property type="entry name" value="HAD-like"/>
    <property type="match status" value="1"/>
</dbReference>
<evidence type="ECO:0000256" key="1">
    <source>
        <dbReference type="ARBA" id="ARBA00022801"/>
    </source>
</evidence>
<dbReference type="InterPro" id="IPR036412">
    <property type="entry name" value="HAD-like_sf"/>
</dbReference>
<dbReference type="AlphaFoldDB" id="A0A9D9EAT7"/>
<dbReference type="GO" id="GO:0016787">
    <property type="term" value="F:hydrolase activity"/>
    <property type="evidence" value="ECO:0007669"/>
    <property type="project" value="UniProtKB-KW"/>
</dbReference>
<evidence type="ECO:0000313" key="2">
    <source>
        <dbReference type="EMBL" id="MBO8444501.1"/>
    </source>
</evidence>
<dbReference type="PANTHER" id="PTHR43316:SF8">
    <property type="entry name" value="HAD FAMILY HYDROLASE"/>
    <property type="match status" value="1"/>
</dbReference>
<name>A0A9D9EAT7_9BACT</name>
<dbReference type="Pfam" id="PF00702">
    <property type="entry name" value="Hydrolase"/>
    <property type="match status" value="1"/>
</dbReference>
<comment type="caution">
    <text evidence="2">The sequence shown here is derived from an EMBL/GenBank/DDBJ whole genome shotgun (WGS) entry which is preliminary data.</text>
</comment>
<evidence type="ECO:0000313" key="3">
    <source>
        <dbReference type="Proteomes" id="UP000823619"/>
    </source>
</evidence>
<dbReference type="SFLD" id="SFLDG01129">
    <property type="entry name" value="C1.5:_HAD__Beta-PGM__Phosphata"/>
    <property type="match status" value="1"/>
</dbReference>
<dbReference type="Proteomes" id="UP000823619">
    <property type="component" value="Unassembled WGS sequence"/>
</dbReference>
<keyword evidence="1 2" id="KW-0378">Hydrolase</keyword>
<protein>
    <submittedName>
        <fullName evidence="2">HAD family hydrolase</fullName>
    </submittedName>
</protein>
<reference evidence="2" key="2">
    <citation type="journal article" date="2021" name="PeerJ">
        <title>Extensive microbial diversity within the chicken gut microbiome revealed by metagenomics and culture.</title>
        <authorList>
            <person name="Gilroy R."/>
            <person name="Ravi A."/>
            <person name="Getino M."/>
            <person name="Pursley I."/>
            <person name="Horton D.L."/>
            <person name="Alikhan N.F."/>
            <person name="Baker D."/>
            <person name="Gharbi K."/>
            <person name="Hall N."/>
            <person name="Watson M."/>
            <person name="Adriaenssens E.M."/>
            <person name="Foster-Nyarko E."/>
            <person name="Jarju S."/>
            <person name="Secka A."/>
            <person name="Antonio M."/>
            <person name="Oren A."/>
            <person name="Chaudhuri R.R."/>
            <person name="La Ragione R."/>
            <person name="Hildebrand F."/>
            <person name="Pallen M.J."/>
        </authorList>
    </citation>
    <scope>NUCLEOTIDE SEQUENCE</scope>
    <source>
        <strain evidence="2">D5-748</strain>
    </source>
</reference>
<dbReference type="InterPro" id="IPR051540">
    <property type="entry name" value="S-2-haloacid_dehalogenase"/>
</dbReference>
<organism evidence="2 3">
    <name type="scientific">Candidatus Cryptobacteroides merdavium</name>
    <dbReference type="NCBI Taxonomy" id="2840769"/>
    <lineage>
        <taxon>Bacteria</taxon>
        <taxon>Pseudomonadati</taxon>
        <taxon>Bacteroidota</taxon>
        <taxon>Bacteroidia</taxon>
        <taxon>Bacteroidales</taxon>
        <taxon>Candidatus Cryptobacteroides</taxon>
    </lineage>
</organism>
<dbReference type="InterPro" id="IPR023214">
    <property type="entry name" value="HAD_sf"/>
</dbReference>
<reference evidence="2" key="1">
    <citation type="submission" date="2020-10" db="EMBL/GenBank/DDBJ databases">
        <authorList>
            <person name="Gilroy R."/>
        </authorList>
    </citation>
    <scope>NUCLEOTIDE SEQUENCE</scope>
    <source>
        <strain evidence="2">D5-748</strain>
    </source>
</reference>
<gene>
    <name evidence="2" type="ORF">IAC23_02235</name>
</gene>
<sequence length="232" mass="26962">MTDIKGKFRYVFFDADDTLWENESYFREAERRFALLLSPYAPEDDIAEMLAQKQEENIPVFGYGSKTYLIGMLDAAAEICGEKADLHLYYNIKDIIRDLAYHEFHLLDGIEDVLKALYGHYRLAVATKGDLLEQMTKYRESGLDRYFHHIEVMERKSEEDYLRMAAKLDLRPEEVLMVGNSVKSDIAPVINIGGTAIHIPHKVTWIHEMMDIPESERVIEMKNIKEILNILL</sequence>
<dbReference type="EMBL" id="JADIMO010000026">
    <property type="protein sequence ID" value="MBO8444501.1"/>
    <property type="molecule type" value="Genomic_DNA"/>
</dbReference>
<dbReference type="PANTHER" id="PTHR43316">
    <property type="entry name" value="HYDROLASE, HALOACID DELAHOGENASE-RELATED"/>
    <property type="match status" value="1"/>
</dbReference>
<dbReference type="Gene3D" id="1.10.150.240">
    <property type="entry name" value="Putative phosphatase, domain 2"/>
    <property type="match status" value="1"/>
</dbReference>
<dbReference type="SFLD" id="SFLDS00003">
    <property type="entry name" value="Haloacid_Dehalogenase"/>
    <property type="match status" value="1"/>
</dbReference>
<dbReference type="Gene3D" id="3.40.50.1000">
    <property type="entry name" value="HAD superfamily/HAD-like"/>
    <property type="match status" value="1"/>
</dbReference>
<dbReference type="InterPro" id="IPR023198">
    <property type="entry name" value="PGP-like_dom2"/>
</dbReference>